<dbReference type="Pfam" id="PF07722">
    <property type="entry name" value="Peptidase_C26"/>
    <property type="match status" value="1"/>
</dbReference>
<dbReference type="InterPro" id="IPR011697">
    <property type="entry name" value="Peptidase_C26"/>
</dbReference>
<evidence type="ECO:0000313" key="1">
    <source>
        <dbReference type="EMBL" id="EST10957.1"/>
    </source>
</evidence>
<dbReference type="CDD" id="cd01745">
    <property type="entry name" value="GATase1_2"/>
    <property type="match status" value="1"/>
</dbReference>
<evidence type="ECO:0000313" key="2">
    <source>
        <dbReference type="Proteomes" id="UP000018296"/>
    </source>
</evidence>
<dbReference type="AlphaFoldDB" id="V6IV12"/>
<dbReference type="PATRIC" id="fig|1395513.3.peg.2869"/>
<dbReference type="InterPro" id="IPR029062">
    <property type="entry name" value="Class_I_gatase-like"/>
</dbReference>
<keyword evidence="1" id="KW-0315">Glutamine amidotransferase</keyword>
<dbReference type="FunFam" id="3.40.50.880:FF:000030">
    <property type="entry name" value="Gamma-glutamyl-gamma-aminobutyrate hydrolase PuuD"/>
    <property type="match status" value="1"/>
</dbReference>
<protein>
    <submittedName>
        <fullName evidence="1">Glutamine amidotransferase</fullName>
    </submittedName>
</protein>
<dbReference type="EMBL" id="AWTC01000015">
    <property type="protein sequence ID" value="EST10957.1"/>
    <property type="molecule type" value="Genomic_DNA"/>
</dbReference>
<dbReference type="SUPFAM" id="SSF52317">
    <property type="entry name" value="Class I glutamine amidotransferase-like"/>
    <property type="match status" value="1"/>
</dbReference>
<dbReference type="InterPro" id="IPR044668">
    <property type="entry name" value="PuuD-like"/>
</dbReference>
<dbReference type="RefSeq" id="WP_023511062.1">
    <property type="nucleotide sequence ID" value="NZ_AWTC01000015.1"/>
</dbReference>
<dbReference type="PANTHER" id="PTHR43235">
    <property type="entry name" value="GLUTAMINE AMIDOTRANSFERASE PB2B2.05-RELATED"/>
    <property type="match status" value="1"/>
</dbReference>
<gene>
    <name evidence="1" type="ORF">P343_14155</name>
</gene>
<dbReference type="GO" id="GO:0016811">
    <property type="term" value="F:hydrolase activity, acting on carbon-nitrogen (but not peptide) bonds, in linear amides"/>
    <property type="evidence" value="ECO:0007669"/>
    <property type="project" value="InterPro"/>
</dbReference>
<dbReference type="eggNOG" id="COG2071">
    <property type="taxonomic scope" value="Bacteria"/>
</dbReference>
<dbReference type="Proteomes" id="UP000018296">
    <property type="component" value="Unassembled WGS sequence"/>
</dbReference>
<dbReference type="GO" id="GO:0005829">
    <property type="term" value="C:cytosol"/>
    <property type="evidence" value="ECO:0007669"/>
    <property type="project" value="TreeGrafter"/>
</dbReference>
<accession>V6IV12</accession>
<dbReference type="Gene3D" id="3.40.50.880">
    <property type="match status" value="1"/>
</dbReference>
<organism evidence="1 2">
    <name type="scientific">Sporolactobacillus laevolacticus DSM 442</name>
    <dbReference type="NCBI Taxonomy" id="1395513"/>
    <lineage>
        <taxon>Bacteria</taxon>
        <taxon>Bacillati</taxon>
        <taxon>Bacillota</taxon>
        <taxon>Bacilli</taxon>
        <taxon>Bacillales</taxon>
        <taxon>Sporolactobacillaceae</taxon>
        <taxon>Sporolactobacillus</taxon>
    </lineage>
</organism>
<dbReference type="OrthoDB" id="9813383at2"/>
<keyword evidence="1" id="KW-0808">Transferase</keyword>
<comment type="caution">
    <text evidence="1">The sequence shown here is derived from an EMBL/GenBank/DDBJ whole genome shotgun (WGS) entry which is preliminary data.</text>
</comment>
<dbReference type="GO" id="GO:0016740">
    <property type="term" value="F:transferase activity"/>
    <property type="evidence" value="ECO:0007669"/>
    <property type="project" value="UniProtKB-KW"/>
</dbReference>
<proteinExistence type="predicted"/>
<dbReference type="PANTHER" id="PTHR43235:SF1">
    <property type="entry name" value="GLUTAMINE AMIDOTRANSFERASE PB2B2.05-RELATED"/>
    <property type="match status" value="1"/>
</dbReference>
<reference evidence="1 2" key="1">
    <citation type="journal article" date="2013" name="Genome Announc.">
        <title>Genome Sequence of Sporolactobacillus laevolacticus DSM442, an Efficient Polymer-Grade D-Lactate Producer from Agricultural Waste Cottonseed as a Nitrogen Source.</title>
        <authorList>
            <person name="Wang H."/>
            <person name="Wang L."/>
            <person name="Ju J."/>
            <person name="Yu B."/>
            <person name="Ma Y."/>
        </authorList>
    </citation>
    <scope>NUCLEOTIDE SEQUENCE [LARGE SCALE GENOMIC DNA]</scope>
    <source>
        <strain evidence="1 2">DSM 442</strain>
    </source>
</reference>
<name>V6IV12_9BACL</name>
<dbReference type="STRING" id="1395513.P343_14155"/>
<sequence>MTKPIIGITSGFVKLSNFSEGDYAHQDYITSLIKAGAVPLILPIAPGPCVDQYAELCDGFLLSGGCDVNPQYFGEDPSPGCGVFDTERDEAEFQLVRLAIKKSKPVFGICRGLQVMNVALGGTLIQDIPSELDHPIQHEQKVPRRQGSHRVSLEKETQLYKVLKEQESIVVNSLHHQSIDRLGDGLRTAAFSSDGIIEAIDMTDNGLLMGVQWHPESMTAGGSELMLDLFKHFVDTCKEMKQANSEV</sequence>
<dbReference type="PROSITE" id="PS51273">
    <property type="entry name" value="GATASE_TYPE_1"/>
    <property type="match status" value="1"/>
</dbReference>
<keyword evidence="2" id="KW-1185">Reference proteome</keyword>